<organism evidence="1">
    <name type="scientific">marine sediment metagenome</name>
    <dbReference type="NCBI Taxonomy" id="412755"/>
    <lineage>
        <taxon>unclassified sequences</taxon>
        <taxon>metagenomes</taxon>
        <taxon>ecological metagenomes</taxon>
    </lineage>
</organism>
<protein>
    <submittedName>
        <fullName evidence="1">Uncharacterized protein</fullName>
    </submittedName>
</protein>
<evidence type="ECO:0000313" key="1">
    <source>
        <dbReference type="EMBL" id="KKM64488.1"/>
    </source>
</evidence>
<gene>
    <name evidence="1" type="ORF">LCGC14_1500790</name>
</gene>
<comment type="caution">
    <text evidence="1">The sequence shown here is derived from an EMBL/GenBank/DDBJ whole genome shotgun (WGS) entry which is preliminary data.</text>
</comment>
<dbReference type="AlphaFoldDB" id="A0A0F9J4M5"/>
<sequence length="119" mass="12547">MKKLSISVLFPILIVLSLVGKVSADSKMKVLGQVDLLVTSSSKSLPSIPALATKATIGIQGGAVRWKGYSTAPERNNGAYLGSGDYVILDTRSKIDNFRVILDTGSSAVTAYVVYEGVP</sequence>
<accession>A0A0F9J4M5</accession>
<name>A0A0F9J4M5_9ZZZZ</name>
<reference evidence="1" key="1">
    <citation type="journal article" date="2015" name="Nature">
        <title>Complex archaea that bridge the gap between prokaryotes and eukaryotes.</title>
        <authorList>
            <person name="Spang A."/>
            <person name="Saw J.H."/>
            <person name="Jorgensen S.L."/>
            <person name="Zaremba-Niedzwiedzka K."/>
            <person name="Martijn J."/>
            <person name="Lind A.E."/>
            <person name="van Eijk R."/>
            <person name="Schleper C."/>
            <person name="Guy L."/>
            <person name="Ettema T.J."/>
        </authorList>
    </citation>
    <scope>NUCLEOTIDE SEQUENCE</scope>
</reference>
<proteinExistence type="predicted"/>
<dbReference type="EMBL" id="LAZR01010888">
    <property type="protein sequence ID" value="KKM64488.1"/>
    <property type="molecule type" value="Genomic_DNA"/>
</dbReference>